<dbReference type="STRING" id="1391654.AKJ09_01078"/>
<evidence type="ECO:0000313" key="1">
    <source>
        <dbReference type="EMBL" id="AKU94414.1"/>
    </source>
</evidence>
<organism evidence="1 2">
    <name type="scientific">Labilithrix luteola</name>
    <dbReference type="NCBI Taxonomy" id="1391654"/>
    <lineage>
        <taxon>Bacteria</taxon>
        <taxon>Pseudomonadati</taxon>
        <taxon>Myxococcota</taxon>
        <taxon>Polyangia</taxon>
        <taxon>Polyangiales</taxon>
        <taxon>Labilitrichaceae</taxon>
        <taxon>Labilithrix</taxon>
    </lineage>
</organism>
<dbReference type="AlphaFoldDB" id="A0A0K1PMS5"/>
<gene>
    <name evidence="1" type="ORF">AKJ09_01078</name>
</gene>
<evidence type="ECO:0000313" key="2">
    <source>
        <dbReference type="Proteomes" id="UP000064967"/>
    </source>
</evidence>
<evidence type="ECO:0008006" key="3">
    <source>
        <dbReference type="Google" id="ProtNLM"/>
    </source>
</evidence>
<proteinExistence type="predicted"/>
<dbReference type="KEGG" id="llu:AKJ09_01078"/>
<dbReference type="EMBL" id="CP012333">
    <property type="protein sequence ID" value="AKU94414.1"/>
    <property type="molecule type" value="Genomic_DNA"/>
</dbReference>
<protein>
    <recommendedName>
        <fullName evidence="3">SbsA Ig-like domain-containing protein</fullName>
    </recommendedName>
</protein>
<keyword evidence="2" id="KW-1185">Reference proteome</keyword>
<sequence>MRLVARGGGVYSRDGMSAKRLGARHVGLVVGFIVANHVANLPKAEACSCMAPREVLVGPDRVDDAPLNTRVRFEVPSGAKGDFVLRAYEGARVETTARTFLDGDLTFVELTPKSPLAPFTRYEIAVVRPSEYPCTTVLGTFRTGVVADNLAPKLESVGRAVARGGAHPGGGNCSIAGPWIEVGPVKVSDPDQPNARLLLAVWMGDAAGNVDTSKPPTTILPIRGEKLTIGKSSLCDPHDVAIPRAPFVSLAVAAMDDAGNLSAPRKLRVDQRAVGAIP</sequence>
<dbReference type="Proteomes" id="UP000064967">
    <property type="component" value="Chromosome"/>
</dbReference>
<reference evidence="1 2" key="1">
    <citation type="submission" date="2015-08" db="EMBL/GenBank/DDBJ databases">
        <authorList>
            <person name="Babu N.S."/>
            <person name="Beckwith C.J."/>
            <person name="Beseler K.G."/>
            <person name="Brison A."/>
            <person name="Carone J.V."/>
            <person name="Caskin T.P."/>
            <person name="Diamond M."/>
            <person name="Durham M.E."/>
            <person name="Foxe J.M."/>
            <person name="Go M."/>
            <person name="Henderson B.A."/>
            <person name="Jones I.B."/>
            <person name="McGettigan J.A."/>
            <person name="Micheletti S.J."/>
            <person name="Nasrallah M.E."/>
            <person name="Ortiz D."/>
            <person name="Piller C.R."/>
            <person name="Privatt S.R."/>
            <person name="Schneider S.L."/>
            <person name="Sharp S."/>
            <person name="Smith T.C."/>
            <person name="Stanton J.D."/>
            <person name="Ullery H.E."/>
            <person name="Wilson R.J."/>
            <person name="Serrano M.G."/>
            <person name="Buck G."/>
            <person name="Lee V."/>
            <person name="Wang Y."/>
            <person name="Carvalho R."/>
            <person name="Voegtly L."/>
            <person name="Shi R."/>
            <person name="Duckworth R."/>
            <person name="Johnson A."/>
            <person name="Loviza R."/>
            <person name="Walstead R."/>
            <person name="Shah Z."/>
            <person name="Kiflezghi M."/>
            <person name="Wade K."/>
            <person name="Ball S.L."/>
            <person name="Bradley K.W."/>
            <person name="Asai D.J."/>
            <person name="Bowman C.A."/>
            <person name="Russell D.A."/>
            <person name="Pope W.H."/>
            <person name="Jacobs-Sera D."/>
            <person name="Hendrix R.W."/>
            <person name="Hatfull G.F."/>
        </authorList>
    </citation>
    <scope>NUCLEOTIDE SEQUENCE [LARGE SCALE GENOMIC DNA]</scope>
    <source>
        <strain evidence="1 2">DSM 27648</strain>
    </source>
</reference>
<accession>A0A0K1PMS5</accession>
<name>A0A0K1PMS5_9BACT</name>